<feature type="region of interest" description="Disordered" evidence="1">
    <location>
        <begin position="221"/>
        <end position="248"/>
    </location>
</feature>
<evidence type="ECO:0000313" key="2">
    <source>
        <dbReference type="EMBL" id="RLN23574.1"/>
    </source>
</evidence>
<feature type="compositionally biased region" description="Low complexity" evidence="1">
    <location>
        <begin position="50"/>
        <end position="65"/>
    </location>
</feature>
<accession>A0A3L6SP88</accession>
<evidence type="ECO:0000256" key="1">
    <source>
        <dbReference type="SAM" id="MobiDB-lite"/>
    </source>
</evidence>
<comment type="caution">
    <text evidence="2">The sequence shown here is derived from an EMBL/GenBank/DDBJ whole genome shotgun (WGS) entry which is preliminary data.</text>
</comment>
<name>A0A3L6SP88_PANMI</name>
<feature type="region of interest" description="Disordered" evidence="1">
    <location>
        <begin position="45"/>
        <end position="81"/>
    </location>
</feature>
<dbReference type="Proteomes" id="UP000275267">
    <property type="component" value="Unassembled WGS sequence"/>
</dbReference>
<gene>
    <name evidence="2" type="ORF">C2845_PM07G10030</name>
</gene>
<organism evidence="2 3">
    <name type="scientific">Panicum miliaceum</name>
    <name type="common">Proso millet</name>
    <name type="synonym">Broomcorn millet</name>
    <dbReference type="NCBI Taxonomy" id="4540"/>
    <lineage>
        <taxon>Eukaryota</taxon>
        <taxon>Viridiplantae</taxon>
        <taxon>Streptophyta</taxon>
        <taxon>Embryophyta</taxon>
        <taxon>Tracheophyta</taxon>
        <taxon>Spermatophyta</taxon>
        <taxon>Magnoliopsida</taxon>
        <taxon>Liliopsida</taxon>
        <taxon>Poales</taxon>
        <taxon>Poaceae</taxon>
        <taxon>PACMAD clade</taxon>
        <taxon>Panicoideae</taxon>
        <taxon>Panicodae</taxon>
        <taxon>Paniceae</taxon>
        <taxon>Panicinae</taxon>
        <taxon>Panicum</taxon>
        <taxon>Panicum sect. Panicum</taxon>
    </lineage>
</organism>
<sequence length="271" mass="29527">MNAMVDSITDAVESAIHRGNQAGGLRRFMLQGAISRVIRDITIHPRRSNNIRTGGSGGRRSLTPRLEPRPSSRPPTHGPAMLSRRARTMPEMPPLPSSILPPSTSRLPPPPPLSAFAVPWNEGGLHGWTPSHPSSPQQWHRSRVASGFAYDLDVVLQPAPPMPRAFSYANVAANRLQTSHRSTLPPANALGAGKDGIRLAGRPPWPVPGLWCRVAMRGEKGKEGKGAQQRHTAAATAGGGVCRRRPADWRRRRRRLKDGAVRVPQHQPSPF</sequence>
<dbReference type="AlphaFoldDB" id="A0A3L6SP88"/>
<reference evidence="3" key="1">
    <citation type="journal article" date="2019" name="Nat. Commun.">
        <title>The genome of broomcorn millet.</title>
        <authorList>
            <person name="Zou C."/>
            <person name="Miki D."/>
            <person name="Li D."/>
            <person name="Tang Q."/>
            <person name="Xiao L."/>
            <person name="Rajput S."/>
            <person name="Deng P."/>
            <person name="Jia W."/>
            <person name="Huang R."/>
            <person name="Zhang M."/>
            <person name="Sun Y."/>
            <person name="Hu J."/>
            <person name="Fu X."/>
            <person name="Schnable P.S."/>
            <person name="Li F."/>
            <person name="Zhang H."/>
            <person name="Feng B."/>
            <person name="Zhu X."/>
            <person name="Liu R."/>
            <person name="Schnable J.C."/>
            <person name="Zhu J.-K."/>
            <person name="Zhang H."/>
        </authorList>
    </citation>
    <scope>NUCLEOTIDE SEQUENCE [LARGE SCALE GENOMIC DNA]</scope>
</reference>
<protein>
    <submittedName>
        <fullName evidence="2">Uncharacterized protein</fullName>
    </submittedName>
</protein>
<dbReference type="EMBL" id="PQIB02000004">
    <property type="protein sequence ID" value="RLN23574.1"/>
    <property type="molecule type" value="Genomic_DNA"/>
</dbReference>
<evidence type="ECO:0000313" key="3">
    <source>
        <dbReference type="Proteomes" id="UP000275267"/>
    </source>
</evidence>
<keyword evidence="3" id="KW-1185">Reference proteome</keyword>
<proteinExistence type="predicted"/>